<dbReference type="PRINTS" id="PR00033">
    <property type="entry name" value="HTHASNC"/>
</dbReference>
<reference evidence="5 6" key="1">
    <citation type="submission" date="2018-09" db="EMBL/GenBank/DDBJ databases">
        <title>Genomic Encyclopedia of Archaeal and Bacterial Type Strains, Phase II (KMG-II): from individual species to whole genera.</title>
        <authorList>
            <person name="Goeker M."/>
        </authorList>
    </citation>
    <scope>NUCLEOTIDE SEQUENCE [LARGE SCALE GENOMIC DNA]</scope>
    <source>
        <strain evidence="5 6">DSM 21950</strain>
    </source>
</reference>
<dbReference type="PANTHER" id="PTHR30154:SF34">
    <property type="entry name" value="TRANSCRIPTIONAL REGULATOR AZLB"/>
    <property type="match status" value="1"/>
</dbReference>
<dbReference type="Pfam" id="PF13404">
    <property type="entry name" value="HTH_AsnC-type"/>
    <property type="match status" value="1"/>
</dbReference>
<evidence type="ECO:0000256" key="3">
    <source>
        <dbReference type="ARBA" id="ARBA00023163"/>
    </source>
</evidence>
<dbReference type="AlphaFoldDB" id="A0A419XBL7"/>
<dbReference type="InterPro" id="IPR011008">
    <property type="entry name" value="Dimeric_a/b-barrel"/>
</dbReference>
<dbReference type="GO" id="GO:0043565">
    <property type="term" value="F:sequence-specific DNA binding"/>
    <property type="evidence" value="ECO:0007669"/>
    <property type="project" value="InterPro"/>
</dbReference>
<dbReference type="SMART" id="SM00344">
    <property type="entry name" value="HTH_ASNC"/>
    <property type="match status" value="1"/>
</dbReference>
<dbReference type="SUPFAM" id="SSF46785">
    <property type="entry name" value="Winged helix' DNA-binding domain"/>
    <property type="match status" value="1"/>
</dbReference>
<dbReference type="InterPro" id="IPR036390">
    <property type="entry name" value="WH_DNA-bd_sf"/>
</dbReference>
<dbReference type="GO" id="GO:0043200">
    <property type="term" value="P:response to amino acid"/>
    <property type="evidence" value="ECO:0007669"/>
    <property type="project" value="TreeGrafter"/>
</dbReference>
<dbReference type="CDD" id="cd00090">
    <property type="entry name" value="HTH_ARSR"/>
    <property type="match status" value="1"/>
</dbReference>
<dbReference type="Pfam" id="PF01037">
    <property type="entry name" value="AsnC_trans_reg"/>
    <property type="match status" value="1"/>
</dbReference>
<dbReference type="SUPFAM" id="SSF54909">
    <property type="entry name" value="Dimeric alpha+beta barrel"/>
    <property type="match status" value="1"/>
</dbReference>
<evidence type="ECO:0000256" key="1">
    <source>
        <dbReference type="ARBA" id="ARBA00023015"/>
    </source>
</evidence>
<dbReference type="GO" id="GO:0005829">
    <property type="term" value="C:cytosol"/>
    <property type="evidence" value="ECO:0007669"/>
    <property type="project" value="TreeGrafter"/>
</dbReference>
<dbReference type="InterPro" id="IPR019885">
    <property type="entry name" value="Tscrpt_reg_HTH_AsnC-type_CS"/>
</dbReference>
<dbReference type="PROSITE" id="PS00519">
    <property type="entry name" value="HTH_ASNC_1"/>
    <property type="match status" value="1"/>
</dbReference>
<dbReference type="EMBL" id="RAPQ01000008">
    <property type="protein sequence ID" value="RKE04980.1"/>
    <property type="molecule type" value="Genomic_DNA"/>
</dbReference>
<sequence length="140" mass="16289">MVDQIDKEIIKILEFNSRLSFAEIGRKVNLSTSTVRERVIRLEETGVIEAYTTVINYKKLDNEIEALILFKAHRGKLKSFTKNVVNYKEIKEVRSVMGEYNLYMKAFFKDVEHMQSFLYSLLPFGDTVTMIASKINLNLL</sequence>
<dbReference type="OrthoDB" id="9800326at2"/>
<dbReference type="GO" id="GO:0006355">
    <property type="term" value="P:regulation of DNA-templated transcription"/>
    <property type="evidence" value="ECO:0007669"/>
    <property type="project" value="UniProtKB-ARBA"/>
</dbReference>
<keyword evidence="2" id="KW-0238">DNA-binding</keyword>
<evidence type="ECO:0000259" key="4">
    <source>
        <dbReference type="PROSITE" id="PS50956"/>
    </source>
</evidence>
<dbReference type="PANTHER" id="PTHR30154">
    <property type="entry name" value="LEUCINE-RESPONSIVE REGULATORY PROTEIN"/>
    <property type="match status" value="1"/>
</dbReference>
<evidence type="ECO:0000256" key="2">
    <source>
        <dbReference type="ARBA" id="ARBA00023125"/>
    </source>
</evidence>
<keyword evidence="3" id="KW-0804">Transcription</keyword>
<name>A0A419XBL7_9BACT</name>
<dbReference type="InterPro" id="IPR036388">
    <property type="entry name" value="WH-like_DNA-bd_sf"/>
</dbReference>
<dbReference type="InterPro" id="IPR019888">
    <property type="entry name" value="Tscrpt_reg_AsnC-like"/>
</dbReference>
<dbReference type="Gene3D" id="1.10.10.10">
    <property type="entry name" value="Winged helix-like DNA-binding domain superfamily/Winged helix DNA-binding domain"/>
    <property type="match status" value="1"/>
</dbReference>
<dbReference type="RefSeq" id="WP_120239706.1">
    <property type="nucleotide sequence ID" value="NZ_RAPQ01000008.1"/>
</dbReference>
<protein>
    <submittedName>
        <fullName evidence="5">AsnC family transcriptional regulator</fullName>
    </submittedName>
</protein>
<proteinExistence type="predicted"/>
<dbReference type="InterPro" id="IPR011991">
    <property type="entry name" value="ArsR-like_HTH"/>
</dbReference>
<evidence type="ECO:0000313" key="5">
    <source>
        <dbReference type="EMBL" id="RKE04980.1"/>
    </source>
</evidence>
<accession>A0A419XBL7</accession>
<dbReference type="InterPro" id="IPR019887">
    <property type="entry name" value="Tscrpt_reg_AsnC/Lrp_C"/>
</dbReference>
<dbReference type="Proteomes" id="UP000284531">
    <property type="component" value="Unassembled WGS sequence"/>
</dbReference>
<comment type="caution">
    <text evidence="5">The sequence shown here is derived from an EMBL/GenBank/DDBJ whole genome shotgun (WGS) entry which is preliminary data.</text>
</comment>
<feature type="domain" description="HTH asnC-type" evidence="4">
    <location>
        <begin position="2"/>
        <end position="63"/>
    </location>
</feature>
<dbReference type="Gene3D" id="3.30.70.920">
    <property type="match status" value="1"/>
</dbReference>
<evidence type="ECO:0000313" key="6">
    <source>
        <dbReference type="Proteomes" id="UP000284531"/>
    </source>
</evidence>
<dbReference type="PROSITE" id="PS50956">
    <property type="entry name" value="HTH_ASNC_2"/>
    <property type="match status" value="1"/>
</dbReference>
<gene>
    <name evidence="5" type="ORF">BXY64_2011</name>
</gene>
<organism evidence="5 6">
    <name type="scientific">Marinifilum flexuosum</name>
    <dbReference type="NCBI Taxonomy" id="1117708"/>
    <lineage>
        <taxon>Bacteria</taxon>
        <taxon>Pseudomonadati</taxon>
        <taxon>Bacteroidota</taxon>
        <taxon>Bacteroidia</taxon>
        <taxon>Marinilabiliales</taxon>
        <taxon>Marinifilaceae</taxon>
    </lineage>
</organism>
<keyword evidence="6" id="KW-1185">Reference proteome</keyword>
<dbReference type="InterPro" id="IPR000485">
    <property type="entry name" value="AsnC-type_HTH_dom"/>
</dbReference>
<keyword evidence="1" id="KW-0805">Transcription regulation</keyword>